<reference evidence="2" key="1">
    <citation type="journal article" date="2022" name="Mol. Ecol. Resour.">
        <title>The genomes of chicory, endive, great burdock and yacon provide insights into Asteraceae palaeo-polyploidization history and plant inulin production.</title>
        <authorList>
            <person name="Fan W."/>
            <person name="Wang S."/>
            <person name="Wang H."/>
            <person name="Wang A."/>
            <person name="Jiang F."/>
            <person name="Liu H."/>
            <person name="Zhao H."/>
            <person name="Xu D."/>
            <person name="Zhang Y."/>
        </authorList>
    </citation>
    <scope>NUCLEOTIDE SEQUENCE [LARGE SCALE GENOMIC DNA]</scope>
    <source>
        <strain evidence="2">cv. Yunnan</strain>
    </source>
</reference>
<dbReference type="Proteomes" id="UP001056120">
    <property type="component" value="Linkage Group LG10"/>
</dbReference>
<gene>
    <name evidence="1" type="ORF">L1987_29598</name>
</gene>
<keyword evidence="2" id="KW-1185">Reference proteome</keyword>
<dbReference type="EMBL" id="CM042027">
    <property type="protein sequence ID" value="KAI3801493.1"/>
    <property type="molecule type" value="Genomic_DNA"/>
</dbReference>
<name>A0ACB9I198_9ASTR</name>
<sequence>MEPELPPAEISDDQQQQTPRSYECNFCKRGFTNAQALGGHMNIHRKDKTKSKHSSTTTTPPNPLAEPPSSTRSQPSPTTATTAASNPFSISHQGNLFSATPQDEKKPLPLFDHHDTAVPRYIRQAGNPPLPDGDVDLELRLGHVEPQQESSSENKTTNTTTRNFF</sequence>
<evidence type="ECO:0000313" key="1">
    <source>
        <dbReference type="EMBL" id="KAI3801493.1"/>
    </source>
</evidence>
<comment type="caution">
    <text evidence="1">The sequence shown here is derived from an EMBL/GenBank/DDBJ whole genome shotgun (WGS) entry which is preliminary data.</text>
</comment>
<proteinExistence type="predicted"/>
<protein>
    <submittedName>
        <fullName evidence="1">Uncharacterized protein</fullName>
    </submittedName>
</protein>
<organism evidence="1 2">
    <name type="scientific">Smallanthus sonchifolius</name>
    <dbReference type="NCBI Taxonomy" id="185202"/>
    <lineage>
        <taxon>Eukaryota</taxon>
        <taxon>Viridiplantae</taxon>
        <taxon>Streptophyta</taxon>
        <taxon>Embryophyta</taxon>
        <taxon>Tracheophyta</taxon>
        <taxon>Spermatophyta</taxon>
        <taxon>Magnoliopsida</taxon>
        <taxon>eudicotyledons</taxon>
        <taxon>Gunneridae</taxon>
        <taxon>Pentapetalae</taxon>
        <taxon>asterids</taxon>
        <taxon>campanulids</taxon>
        <taxon>Asterales</taxon>
        <taxon>Asteraceae</taxon>
        <taxon>Asteroideae</taxon>
        <taxon>Heliantheae alliance</taxon>
        <taxon>Millerieae</taxon>
        <taxon>Smallanthus</taxon>
    </lineage>
</organism>
<accession>A0ACB9I198</accession>
<evidence type="ECO:0000313" key="2">
    <source>
        <dbReference type="Proteomes" id="UP001056120"/>
    </source>
</evidence>
<reference evidence="1 2" key="2">
    <citation type="journal article" date="2022" name="Mol. Ecol. Resour.">
        <title>The genomes of chicory, endive, great burdock and yacon provide insights into Asteraceae paleo-polyploidization history and plant inulin production.</title>
        <authorList>
            <person name="Fan W."/>
            <person name="Wang S."/>
            <person name="Wang H."/>
            <person name="Wang A."/>
            <person name="Jiang F."/>
            <person name="Liu H."/>
            <person name="Zhao H."/>
            <person name="Xu D."/>
            <person name="Zhang Y."/>
        </authorList>
    </citation>
    <scope>NUCLEOTIDE SEQUENCE [LARGE SCALE GENOMIC DNA]</scope>
    <source>
        <strain evidence="2">cv. Yunnan</strain>
        <tissue evidence="1">Leaves</tissue>
    </source>
</reference>